<dbReference type="InterPro" id="IPR011701">
    <property type="entry name" value="MFS"/>
</dbReference>
<evidence type="ECO:0000256" key="5">
    <source>
        <dbReference type="ARBA" id="ARBA00022692"/>
    </source>
</evidence>
<dbReference type="Proteomes" id="UP000094801">
    <property type="component" value="Unassembled WGS sequence"/>
</dbReference>
<feature type="transmembrane region" description="Helical" evidence="9">
    <location>
        <begin position="158"/>
        <end position="178"/>
    </location>
</feature>
<evidence type="ECO:0000256" key="3">
    <source>
        <dbReference type="ARBA" id="ARBA00022448"/>
    </source>
</evidence>
<feature type="transmembrane region" description="Helical" evidence="9">
    <location>
        <begin position="95"/>
        <end position="115"/>
    </location>
</feature>
<evidence type="ECO:0000256" key="4">
    <source>
        <dbReference type="ARBA" id="ARBA00022554"/>
    </source>
</evidence>
<dbReference type="SUPFAM" id="SSF103473">
    <property type="entry name" value="MFS general substrate transporter"/>
    <property type="match status" value="1"/>
</dbReference>
<keyword evidence="11" id="KW-1185">Reference proteome</keyword>
<accession>A0A1E4SW18</accession>
<keyword evidence="4" id="KW-0926">Vacuole</keyword>
<dbReference type="GO" id="GO:0000329">
    <property type="term" value="C:fungal-type vacuole membrane"/>
    <property type="evidence" value="ECO:0007669"/>
    <property type="project" value="TreeGrafter"/>
</dbReference>
<feature type="transmembrane region" description="Helical" evidence="9">
    <location>
        <begin position="33"/>
        <end position="57"/>
    </location>
</feature>
<keyword evidence="7 9" id="KW-0472">Membrane</keyword>
<dbReference type="InterPro" id="IPR036259">
    <property type="entry name" value="MFS_trans_sf"/>
</dbReference>
<evidence type="ECO:0000256" key="1">
    <source>
        <dbReference type="ARBA" id="ARBA00004128"/>
    </source>
</evidence>
<evidence type="ECO:0000256" key="8">
    <source>
        <dbReference type="ARBA" id="ARBA00039330"/>
    </source>
</evidence>
<dbReference type="STRING" id="983967.A0A1E4SW18"/>
<feature type="transmembrane region" description="Helical" evidence="9">
    <location>
        <begin position="390"/>
        <end position="410"/>
    </location>
</feature>
<dbReference type="EMBL" id="KV453861">
    <property type="protein sequence ID" value="ODV83695.1"/>
    <property type="molecule type" value="Genomic_DNA"/>
</dbReference>
<organism evidence="10 11">
    <name type="scientific">[Candida] arabinofermentans NRRL YB-2248</name>
    <dbReference type="NCBI Taxonomy" id="983967"/>
    <lineage>
        <taxon>Eukaryota</taxon>
        <taxon>Fungi</taxon>
        <taxon>Dikarya</taxon>
        <taxon>Ascomycota</taxon>
        <taxon>Saccharomycotina</taxon>
        <taxon>Pichiomycetes</taxon>
        <taxon>Pichiales</taxon>
        <taxon>Pichiaceae</taxon>
        <taxon>Ogataea</taxon>
        <taxon>Ogataea/Candida clade</taxon>
    </lineage>
</organism>
<evidence type="ECO:0000313" key="11">
    <source>
        <dbReference type="Proteomes" id="UP000094801"/>
    </source>
</evidence>
<dbReference type="OrthoDB" id="199930at2759"/>
<evidence type="ECO:0000256" key="2">
    <source>
        <dbReference type="ARBA" id="ARBA00008335"/>
    </source>
</evidence>
<dbReference type="AlphaFoldDB" id="A0A1E4SW18"/>
<comment type="similarity">
    <text evidence="2">Belongs to the major facilitator superfamily.</text>
</comment>
<gene>
    <name evidence="10" type="ORF">CANARDRAFT_9259</name>
</gene>
<dbReference type="Pfam" id="PF07690">
    <property type="entry name" value="MFS_1"/>
    <property type="match status" value="1"/>
</dbReference>
<evidence type="ECO:0000256" key="9">
    <source>
        <dbReference type="SAM" id="Phobius"/>
    </source>
</evidence>
<feature type="transmembrane region" description="Helical" evidence="9">
    <location>
        <begin position="299"/>
        <end position="320"/>
    </location>
</feature>
<feature type="transmembrane region" description="Helical" evidence="9">
    <location>
        <begin position="358"/>
        <end position="383"/>
    </location>
</feature>
<feature type="transmembrane region" description="Helical" evidence="9">
    <location>
        <begin position="436"/>
        <end position="456"/>
    </location>
</feature>
<evidence type="ECO:0000256" key="6">
    <source>
        <dbReference type="ARBA" id="ARBA00022989"/>
    </source>
</evidence>
<protein>
    <recommendedName>
        <fullName evidence="8">Probable transporter MCH1</fullName>
    </recommendedName>
</protein>
<evidence type="ECO:0000313" key="10">
    <source>
        <dbReference type="EMBL" id="ODV83695.1"/>
    </source>
</evidence>
<feature type="transmembrane region" description="Helical" evidence="9">
    <location>
        <begin position="265"/>
        <end position="287"/>
    </location>
</feature>
<feature type="transmembrane region" description="Helical" evidence="9">
    <location>
        <begin position="190"/>
        <end position="217"/>
    </location>
</feature>
<dbReference type="PANTHER" id="PTHR21576:SF45">
    <property type="entry name" value="TRANSPORTER MCH1-RELATED"/>
    <property type="match status" value="1"/>
</dbReference>
<dbReference type="PANTHER" id="PTHR21576">
    <property type="entry name" value="UNCHARACTERIZED NODULIN-LIKE PROTEIN"/>
    <property type="match status" value="1"/>
</dbReference>
<evidence type="ECO:0000256" key="7">
    <source>
        <dbReference type="ARBA" id="ARBA00023136"/>
    </source>
</evidence>
<dbReference type="Gene3D" id="1.20.1250.20">
    <property type="entry name" value="MFS general substrate transporter like domains"/>
    <property type="match status" value="1"/>
</dbReference>
<reference evidence="11" key="1">
    <citation type="submission" date="2016-04" db="EMBL/GenBank/DDBJ databases">
        <title>Comparative genomics of biotechnologically important yeasts.</title>
        <authorList>
            <consortium name="DOE Joint Genome Institute"/>
            <person name="Riley R."/>
            <person name="Haridas S."/>
            <person name="Wolfe K.H."/>
            <person name="Lopes M.R."/>
            <person name="Hittinger C.T."/>
            <person name="Goker M."/>
            <person name="Salamov A."/>
            <person name="Wisecaver J."/>
            <person name="Long T.M."/>
            <person name="Aerts A.L."/>
            <person name="Barry K."/>
            <person name="Choi C."/>
            <person name="Clum A."/>
            <person name="Coughlan A.Y."/>
            <person name="Deshpande S."/>
            <person name="Douglass A.P."/>
            <person name="Hanson S.J."/>
            <person name="Klenk H.-P."/>
            <person name="Labutti K."/>
            <person name="Lapidus A."/>
            <person name="Lindquist E."/>
            <person name="Lipzen A."/>
            <person name="Meier-Kolthoff J.P."/>
            <person name="Ohm R.A."/>
            <person name="Otillar R.P."/>
            <person name="Pangilinan J."/>
            <person name="Peng Y."/>
            <person name="Rokas A."/>
            <person name="Rosa C.A."/>
            <person name="Scheuner C."/>
            <person name="Sibirny A.A."/>
            <person name="Slot J.C."/>
            <person name="Stielow J.B."/>
            <person name="Sun H."/>
            <person name="Kurtzman C.P."/>
            <person name="Blackwell M."/>
            <person name="Grigoriev I.V."/>
            <person name="Jeffries T.W."/>
        </authorList>
    </citation>
    <scope>NUCLEOTIDE SEQUENCE [LARGE SCALE GENOMIC DNA]</scope>
    <source>
        <strain evidence="11">NRRL YB-2248</strain>
    </source>
</reference>
<dbReference type="GO" id="GO:0022857">
    <property type="term" value="F:transmembrane transporter activity"/>
    <property type="evidence" value="ECO:0007669"/>
    <property type="project" value="InterPro"/>
</dbReference>
<proteinExistence type="inferred from homology"/>
<keyword evidence="6 9" id="KW-1133">Transmembrane helix</keyword>
<feature type="transmembrane region" description="Helical" evidence="9">
    <location>
        <begin position="121"/>
        <end position="146"/>
    </location>
</feature>
<name>A0A1E4SW18_9ASCO</name>
<feature type="transmembrane region" description="Helical" evidence="9">
    <location>
        <begin position="69"/>
        <end position="88"/>
    </location>
</feature>
<sequence>MTTLSQLENALTSHIRAFLTDHFSNDTIRKYSFIVSLVVCLFYASVVTFSMFTAQFIEKLHYSQMNINVIGGMMSVGLYLSLPFLGYLSDSHGPVLLALTGMALCPGYLLAAATFNYGLSYIYMSIAFLMIGCGTSSAYFCSLLTCAKIYPERKALSISLPVTFYGASSVLLSFLFQIPFFKDPVGEVKVYMIFMLLAVMYLFVGLLNWVASCIVTIEKEIVFNKQRDETREPDENTSLLTANFLEETSHEKKFKQFLSDPTMKFFYIAFFLLGGMLELFVTNLGSITSTVGANPSSDVGAQVSVFSLFSTLTRIVVAFLNDYLSSAKGNMSLILISVAVSTVTYVLVTINYSNLTLITAMCGVGYGSMFTLLPTLVATIWGVDILGSTWGMFLSAPAFGSLTFGLFYAFEFDSYCDVKINNADIHSFMENYCLSFTFALFSLGIATSGVILFLCWRLDWSRRLK</sequence>
<keyword evidence="5 9" id="KW-0812">Transmembrane</keyword>
<feature type="transmembrane region" description="Helical" evidence="9">
    <location>
        <begin position="332"/>
        <end position="352"/>
    </location>
</feature>
<comment type="subcellular location">
    <subcellularLocation>
        <location evidence="1">Vacuole membrane</location>
        <topology evidence="1">Multi-pass membrane protein</topology>
    </subcellularLocation>
</comment>
<keyword evidence="3" id="KW-0813">Transport</keyword>